<dbReference type="Proteomes" id="UP001500507">
    <property type="component" value="Unassembled WGS sequence"/>
</dbReference>
<keyword evidence="1" id="KW-0812">Transmembrane</keyword>
<accession>A0ABN1MF01</accession>
<dbReference type="RefSeq" id="WP_343764338.1">
    <property type="nucleotide sequence ID" value="NZ_BAAAFG010000005.1"/>
</dbReference>
<evidence type="ECO:0000313" key="3">
    <source>
        <dbReference type="Proteomes" id="UP001500507"/>
    </source>
</evidence>
<feature type="transmembrane region" description="Helical" evidence="1">
    <location>
        <begin position="21"/>
        <end position="44"/>
    </location>
</feature>
<reference evidence="2 3" key="1">
    <citation type="journal article" date="2019" name="Int. J. Syst. Evol. Microbiol.">
        <title>The Global Catalogue of Microorganisms (GCM) 10K type strain sequencing project: providing services to taxonomists for standard genome sequencing and annotation.</title>
        <authorList>
            <consortium name="The Broad Institute Genomics Platform"/>
            <consortium name="The Broad Institute Genome Sequencing Center for Infectious Disease"/>
            <person name="Wu L."/>
            <person name="Ma J."/>
        </authorList>
    </citation>
    <scope>NUCLEOTIDE SEQUENCE [LARGE SCALE GENOMIC DNA]</scope>
    <source>
        <strain evidence="2 3">JCM 16082</strain>
    </source>
</reference>
<keyword evidence="1" id="KW-1133">Transmembrane helix</keyword>
<feature type="transmembrane region" description="Helical" evidence="1">
    <location>
        <begin position="234"/>
        <end position="252"/>
    </location>
</feature>
<feature type="transmembrane region" description="Helical" evidence="1">
    <location>
        <begin position="131"/>
        <end position="157"/>
    </location>
</feature>
<dbReference type="EMBL" id="BAAAFG010000005">
    <property type="protein sequence ID" value="GAA0871710.1"/>
    <property type="molecule type" value="Genomic_DNA"/>
</dbReference>
<sequence length="439" mass="51401">MKHKYPEHVAQYKYQSWQIEIVIAGGILYGLFQTTDVLKEFFYFFYPISEVTSNKIILLFGSYILTWVLLIGFTANLILRAIWLGYLGISFWFPADINYDKLRAGNAYKIKLKNQPTVDLRLITLEKWCNLSFSFAILLGFIVFGLLVSLSLIIFTLDSLSIDLANNALFTYVLGAILLIAQLGFIDRLLVYNPNKKTLWSRIKIVIIKFFRIVTLSFLYQRELLVLLTNTRKWLLNTFIILYIAIAVLISGNQIGQFFDSGTIRLSLFDDRENYFLRTSPRLVSSEYENNLQSGDKIYSACIQDEIIKDDYIKFFMVGWNDFDNYLGRKLTENNFKKDIPWQQLETSKEVDSFVQINISQWQKAMNQTFQLSIDGDARKELEWYRYKHPLTNETGYITYVFINDIEKGNHIISLNTVILFNNGKLRERNFINIPFIKM</sequence>
<evidence type="ECO:0000313" key="2">
    <source>
        <dbReference type="EMBL" id="GAA0871710.1"/>
    </source>
</evidence>
<comment type="caution">
    <text evidence="2">The sequence shown here is derived from an EMBL/GenBank/DDBJ whole genome shotgun (WGS) entry which is preliminary data.</text>
</comment>
<evidence type="ECO:0000256" key="1">
    <source>
        <dbReference type="SAM" id="Phobius"/>
    </source>
</evidence>
<feature type="transmembrane region" description="Helical" evidence="1">
    <location>
        <begin position="56"/>
        <end position="79"/>
    </location>
</feature>
<keyword evidence="3" id="KW-1185">Reference proteome</keyword>
<proteinExistence type="predicted"/>
<feature type="transmembrane region" description="Helical" evidence="1">
    <location>
        <begin position="169"/>
        <end position="191"/>
    </location>
</feature>
<name>A0ABN1MF01_9FLAO</name>
<gene>
    <name evidence="2" type="ORF">GCM10009117_08560</name>
</gene>
<protein>
    <submittedName>
        <fullName evidence="2">Uncharacterized protein</fullName>
    </submittedName>
</protein>
<organism evidence="2 3">
    <name type="scientific">Gangjinia marincola</name>
    <dbReference type="NCBI Taxonomy" id="578463"/>
    <lineage>
        <taxon>Bacteria</taxon>
        <taxon>Pseudomonadati</taxon>
        <taxon>Bacteroidota</taxon>
        <taxon>Flavobacteriia</taxon>
        <taxon>Flavobacteriales</taxon>
        <taxon>Flavobacteriaceae</taxon>
        <taxon>Gangjinia</taxon>
    </lineage>
</organism>
<keyword evidence="1" id="KW-0472">Membrane</keyword>